<dbReference type="GO" id="GO:0016779">
    <property type="term" value="F:nucleotidyltransferase activity"/>
    <property type="evidence" value="ECO:0007669"/>
    <property type="project" value="UniProtKB-KW"/>
</dbReference>
<dbReference type="Proteomes" id="UP001157134">
    <property type="component" value="Unassembled WGS sequence"/>
</dbReference>
<dbReference type="PANTHER" id="PTHR47320:SF1">
    <property type="entry name" value="BIFUNCTIONAL URIDYLYLTRANSFERASE_URIDYLYL-REMOVING ENZYME"/>
    <property type="match status" value="1"/>
</dbReference>
<accession>A0ABQ6HB62</accession>
<evidence type="ECO:0000313" key="9">
    <source>
        <dbReference type="Proteomes" id="UP001157134"/>
    </source>
</evidence>
<protein>
    <recommendedName>
        <fullName evidence="6">Bifunctional uridylyltransferase/uridylyl-removing enzyme</fullName>
        <shortName evidence="6">UTase/UR</shortName>
    </recommendedName>
    <alternativeName>
        <fullName evidence="6">Bifunctional [protein-PII] modification enzyme</fullName>
    </alternativeName>
    <alternativeName>
        <fullName evidence="6">Bifunctional nitrogen sensor protein</fullName>
    </alternativeName>
    <domain>
        <recommendedName>
            <fullName evidence="6">[Protein-PII] uridylyltransferase</fullName>
            <shortName evidence="6">PII uridylyltransferase</shortName>
            <shortName evidence="6">UTase</shortName>
            <ecNumber evidence="6">2.7.7.59</ecNumber>
        </recommendedName>
    </domain>
    <domain>
        <recommendedName>
            <fullName evidence="6">[Protein-PII]-UMP uridylyl-removing enzyme</fullName>
            <shortName evidence="6">UR</shortName>
            <ecNumber evidence="6">3.1.4.-</ecNumber>
        </recommendedName>
    </domain>
</protein>
<evidence type="ECO:0000313" key="8">
    <source>
        <dbReference type="EMBL" id="GLX84560.1"/>
    </source>
</evidence>
<dbReference type="PIRSF" id="PIRSF006288">
    <property type="entry name" value="PII_uridyltransf"/>
    <property type="match status" value="1"/>
</dbReference>
<comment type="activity regulation">
    <text evidence="6">Uridylyltransferase (UTase) activity is inhibited by glutamine, while glutamine activates uridylyl-removing (UR) activity.</text>
</comment>
<dbReference type="Pfam" id="PF08335">
    <property type="entry name" value="GlnD_UR_UTase"/>
    <property type="match status" value="1"/>
</dbReference>
<dbReference type="InterPro" id="IPR002934">
    <property type="entry name" value="Polymerase_NTP_transf_dom"/>
</dbReference>
<dbReference type="SUPFAM" id="SSF81301">
    <property type="entry name" value="Nucleotidyltransferase"/>
    <property type="match status" value="1"/>
</dbReference>
<dbReference type="EC" id="3.1.4.-" evidence="6"/>
<dbReference type="NCBIfam" id="TIGR01693">
    <property type="entry name" value="UTase_glnD"/>
    <property type="match status" value="1"/>
</dbReference>
<dbReference type="CDD" id="cd05401">
    <property type="entry name" value="NT_GlnE_GlnD_like"/>
    <property type="match status" value="1"/>
</dbReference>
<organism evidence="8 9">
    <name type="scientific">Thalassotalea loyana</name>
    <dbReference type="NCBI Taxonomy" id="280483"/>
    <lineage>
        <taxon>Bacteria</taxon>
        <taxon>Pseudomonadati</taxon>
        <taxon>Pseudomonadota</taxon>
        <taxon>Gammaproteobacteria</taxon>
        <taxon>Alteromonadales</taxon>
        <taxon>Colwelliaceae</taxon>
        <taxon>Thalassotalea</taxon>
    </lineage>
</organism>
<dbReference type="SUPFAM" id="SSF81593">
    <property type="entry name" value="Nucleotidyltransferase substrate binding subunit/domain"/>
    <property type="match status" value="1"/>
</dbReference>
<evidence type="ECO:0000256" key="5">
    <source>
        <dbReference type="ARBA" id="ARBA00023268"/>
    </source>
</evidence>
<keyword evidence="2 6" id="KW-0548">Nucleotidyltransferase</keyword>
<dbReference type="RefSeq" id="WP_284296150.1">
    <property type="nucleotide sequence ID" value="NZ_BSSV01000001.1"/>
</dbReference>
<keyword evidence="3 6" id="KW-0378">Hydrolase</keyword>
<comment type="catalytic activity">
    <reaction evidence="6">
        <text>[protein-PII]-L-tyrosine + UTP = [protein-PII]-uridylyl-L-tyrosine + diphosphate</text>
        <dbReference type="Rhea" id="RHEA:13673"/>
        <dbReference type="Rhea" id="RHEA-COMP:12147"/>
        <dbReference type="Rhea" id="RHEA-COMP:12148"/>
        <dbReference type="ChEBI" id="CHEBI:33019"/>
        <dbReference type="ChEBI" id="CHEBI:46398"/>
        <dbReference type="ChEBI" id="CHEBI:46858"/>
        <dbReference type="ChEBI" id="CHEBI:90602"/>
        <dbReference type="EC" id="2.7.7.59"/>
    </reaction>
</comment>
<proteinExistence type="inferred from homology"/>
<dbReference type="HAMAP" id="MF_00277">
    <property type="entry name" value="PII_uridylyl_transf"/>
    <property type="match status" value="1"/>
</dbReference>
<dbReference type="PANTHER" id="PTHR47320">
    <property type="entry name" value="BIFUNCTIONAL URIDYLYLTRANSFERASE/URIDYLYL-REMOVING ENZYME"/>
    <property type="match status" value="1"/>
</dbReference>
<comment type="caution">
    <text evidence="8">The sequence shown here is derived from an EMBL/GenBank/DDBJ whole genome shotgun (WGS) entry which is preliminary data.</text>
</comment>
<keyword evidence="5 6" id="KW-0511">Multifunctional enzyme</keyword>
<feature type="domain" description="ACT" evidence="7">
    <location>
        <begin position="687"/>
        <end position="769"/>
    </location>
</feature>
<gene>
    <name evidence="8" type="primary">glnD_1</name>
    <name evidence="6" type="synonym">glnD</name>
    <name evidence="8" type="ORF">tloyanaT_08120</name>
</gene>
<dbReference type="InterPro" id="IPR010043">
    <property type="entry name" value="UTase/UR"/>
</dbReference>
<keyword evidence="4 6" id="KW-0460">Magnesium</keyword>
<evidence type="ECO:0000256" key="3">
    <source>
        <dbReference type="ARBA" id="ARBA00022801"/>
    </source>
</evidence>
<dbReference type="InterPro" id="IPR002912">
    <property type="entry name" value="ACT_dom"/>
</dbReference>
<dbReference type="CDD" id="cd04900">
    <property type="entry name" value="ACT_UUR-like_1"/>
    <property type="match status" value="1"/>
</dbReference>
<evidence type="ECO:0000256" key="4">
    <source>
        <dbReference type="ARBA" id="ARBA00022842"/>
    </source>
</evidence>
<feature type="domain" description="ACT" evidence="7">
    <location>
        <begin position="793"/>
        <end position="862"/>
    </location>
</feature>
<dbReference type="Gene3D" id="1.10.3090.10">
    <property type="entry name" value="cca-adding enzyme, domain 2"/>
    <property type="match status" value="1"/>
</dbReference>
<dbReference type="InterPro" id="IPR013546">
    <property type="entry name" value="PII_UdlTrfase/GS_AdlTrfase"/>
</dbReference>
<dbReference type="EMBL" id="BSSV01000001">
    <property type="protein sequence ID" value="GLX84560.1"/>
    <property type="molecule type" value="Genomic_DNA"/>
</dbReference>
<comment type="cofactor">
    <cofactor evidence="6">
        <name>Mg(2+)</name>
        <dbReference type="ChEBI" id="CHEBI:18420"/>
    </cofactor>
</comment>
<evidence type="ECO:0000256" key="2">
    <source>
        <dbReference type="ARBA" id="ARBA00022695"/>
    </source>
</evidence>
<dbReference type="SUPFAM" id="SSF81891">
    <property type="entry name" value="Poly A polymerase C-terminal region-like"/>
    <property type="match status" value="1"/>
</dbReference>
<keyword evidence="1 6" id="KW-0808">Transferase</keyword>
<sequence length="862" mass="99514">MVECDDSPMLDAKSLKAYIADHEVMLNEQFFETKISELQIQRAELFDKLLTRLWHRYDLHQFSSISLNAVGGYGRQTLHPKSDIDICILHEKELTKEQGDKLSTFLTKLWDLGVDIGSSVRTLRENVSAAKSDITIATNLLDIRTLAGSSSHACSILKKLYSDQIITSDQFLTDKSSEQEGRHKKANNTPLYLEPNIKNNPGGMRDVQTIFWIARKHFNVNDTEALKTLGFLKTDEYFELMESYDFICRIRWALHTVAKRPVETLLFDYQCEVAEFMKFGHGENSQLAVEKMMRQLFRAMTRIRELNQMMLGVIQRKISTPKKYDLTQVDLDEHFFVSQHLIQAKYDEVFFNKANVVRLFRLIAENDDILDIAPETLRLLRQTRRSLLGELQDYQECRYEFLQIIKHKNGLKRAFGLMHRYGVIASYFPEWNAIEGQMQFDMHNAYTVDEHAFKLIQYVDEFTQLRKSKQLVGSIYKESVYKHVLVIAGLCHDLSGKQSHENNEFSAMFAKEFAQLHDLKKSDVELITWLVEKQNLLLSTVQTLDIQDSEVIKSVAKHIGTEIKLNALYCFTVADIKATNEQSWNEWQESLLNELYFALRNALKSGIENVFEQRTIIRENKNEAIETLVSLGFYQAEINSLWGNFTSSFFSSNQVNEIVRFTEQILINHNNEHTLALVDDPNLECTNLLVYAKDRNSLFVDLFNTLSSLKICVKEAQLYQTKDGKVLEIIKVLDHNDDPITDEYRGQQIIKRIDNLLNESTSTYRPAKPSFVKNFENSPEIEFITTSKTGRALLRVNALDNPLFIEKICNVFKQKELTIHSAKISSLGESSENVFSISAKDNMALSLKDKEELTKMLLDKIA</sequence>
<reference evidence="8 9" key="1">
    <citation type="submission" date="2023-03" db="EMBL/GenBank/DDBJ databases">
        <title>Thalassotalea loyana LMG 22536T draft genome sequence.</title>
        <authorList>
            <person name="Sawabe T."/>
        </authorList>
    </citation>
    <scope>NUCLEOTIDE SEQUENCE [LARGE SCALE GENOMIC DNA]</scope>
    <source>
        <strain evidence="8 9">LMG 22536</strain>
    </source>
</reference>
<evidence type="ECO:0000256" key="1">
    <source>
        <dbReference type="ARBA" id="ARBA00022679"/>
    </source>
</evidence>
<evidence type="ECO:0000259" key="7">
    <source>
        <dbReference type="PROSITE" id="PS51671"/>
    </source>
</evidence>
<comment type="catalytic activity">
    <reaction evidence="6">
        <text>[protein-PII]-uridylyl-L-tyrosine + H2O = [protein-PII]-L-tyrosine + UMP + H(+)</text>
        <dbReference type="Rhea" id="RHEA:48600"/>
        <dbReference type="Rhea" id="RHEA-COMP:12147"/>
        <dbReference type="Rhea" id="RHEA-COMP:12148"/>
        <dbReference type="ChEBI" id="CHEBI:15377"/>
        <dbReference type="ChEBI" id="CHEBI:15378"/>
        <dbReference type="ChEBI" id="CHEBI:46858"/>
        <dbReference type="ChEBI" id="CHEBI:57865"/>
        <dbReference type="ChEBI" id="CHEBI:90602"/>
    </reaction>
</comment>
<comment type="domain">
    <text evidence="6">Has four distinct domains: an N-terminal nucleotidyltransferase (NT) domain responsible for UTase activity, a central HD domain that encodes UR activity, and two C-terminal ACT domains that seem to have a role in glutamine sensing.</text>
</comment>
<comment type="function">
    <text evidence="6">Modifies, by uridylylation and deuridylylation, the PII regulatory proteins (GlnB and homologs), in response to the nitrogen status of the cell that GlnD senses through the glutamine level. Under low glutamine levels, catalyzes the conversion of the PII proteins and UTP to PII-UMP and PPi, while under higher glutamine levels, GlnD hydrolyzes PII-UMP to PII and UMP (deuridylylation). Thus, controls uridylylation state and activity of the PII proteins, and plays an important role in the regulation of nitrogen metabolism.</text>
</comment>
<dbReference type="EC" id="2.7.7.59" evidence="6"/>
<dbReference type="PROSITE" id="PS51671">
    <property type="entry name" value="ACT"/>
    <property type="match status" value="2"/>
</dbReference>
<feature type="region of interest" description="Uridylyltransferase" evidence="6">
    <location>
        <begin position="1"/>
        <end position="330"/>
    </location>
</feature>
<dbReference type="Pfam" id="PF01909">
    <property type="entry name" value="NTP_transf_2"/>
    <property type="match status" value="1"/>
</dbReference>
<name>A0ABQ6HB62_9GAMM</name>
<dbReference type="InterPro" id="IPR043519">
    <property type="entry name" value="NT_sf"/>
</dbReference>
<keyword evidence="9" id="KW-1185">Reference proteome</keyword>
<comment type="similarity">
    <text evidence="6">Belongs to the GlnD family.</text>
</comment>
<evidence type="ECO:0000256" key="6">
    <source>
        <dbReference type="HAMAP-Rule" id="MF_00277"/>
    </source>
</evidence>
<comment type="caution">
    <text evidence="6">Lacks conserved residue(s) required for the propagation of feature annotation.</text>
</comment>